<protein>
    <submittedName>
        <fullName evidence="2">Uncharacterized protein</fullName>
    </submittedName>
</protein>
<dbReference type="AlphaFoldDB" id="A0A6V7TV62"/>
<keyword evidence="1" id="KW-0732">Signal</keyword>
<proteinExistence type="predicted"/>
<dbReference type="EMBL" id="CAJEWN010000014">
    <property type="protein sequence ID" value="CAD2134059.1"/>
    <property type="molecule type" value="Genomic_DNA"/>
</dbReference>
<dbReference type="Proteomes" id="UP000580250">
    <property type="component" value="Unassembled WGS sequence"/>
</dbReference>
<comment type="caution">
    <text evidence="2">The sequence shown here is derived from an EMBL/GenBank/DDBJ whole genome shotgun (WGS) entry which is preliminary data.</text>
</comment>
<sequence length="184" mass="22006">MIRNKFNLFLLNLITIYLLYSIVANEFSEEEYNDSSSSNQVNLLENNEKRQRKNLRKNLWSTDKLAQINKIQNKIFGNEKGILMEFYLDKASQKIILDSYFNENLEFKQAYERYMKTCRTKNETEEPFIQGLCLLYSYGNISSRNLKNYFKMNNVTLLTKLHARKIRFFKGMVGRKWVFNLIDS</sequence>
<feature type="signal peptide" evidence="1">
    <location>
        <begin position="1"/>
        <end position="24"/>
    </location>
</feature>
<evidence type="ECO:0000313" key="3">
    <source>
        <dbReference type="Proteomes" id="UP000580250"/>
    </source>
</evidence>
<accession>A0A6V7TV62</accession>
<organism evidence="2 3">
    <name type="scientific">Meloidogyne enterolobii</name>
    <name type="common">Root-knot nematode worm</name>
    <name type="synonym">Meloidogyne mayaguensis</name>
    <dbReference type="NCBI Taxonomy" id="390850"/>
    <lineage>
        <taxon>Eukaryota</taxon>
        <taxon>Metazoa</taxon>
        <taxon>Ecdysozoa</taxon>
        <taxon>Nematoda</taxon>
        <taxon>Chromadorea</taxon>
        <taxon>Rhabditida</taxon>
        <taxon>Tylenchina</taxon>
        <taxon>Tylenchomorpha</taxon>
        <taxon>Tylenchoidea</taxon>
        <taxon>Meloidogynidae</taxon>
        <taxon>Meloidogyninae</taxon>
        <taxon>Meloidogyne</taxon>
    </lineage>
</organism>
<gene>
    <name evidence="2" type="ORF">MENT_LOCUS4231</name>
</gene>
<name>A0A6V7TV62_MELEN</name>
<feature type="chain" id="PRO_5027875757" evidence="1">
    <location>
        <begin position="25"/>
        <end position="184"/>
    </location>
</feature>
<evidence type="ECO:0000313" key="2">
    <source>
        <dbReference type="EMBL" id="CAD2134059.1"/>
    </source>
</evidence>
<evidence type="ECO:0000256" key="1">
    <source>
        <dbReference type="SAM" id="SignalP"/>
    </source>
</evidence>
<reference evidence="2 3" key="1">
    <citation type="submission" date="2020-08" db="EMBL/GenBank/DDBJ databases">
        <authorList>
            <person name="Koutsovoulos G."/>
            <person name="Danchin GJ E."/>
        </authorList>
    </citation>
    <scope>NUCLEOTIDE SEQUENCE [LARGE SCALE GENOMIC DNA]</scope>
</reference>